<evidence type="ECO:0000313" key="2">
    <source>
        <dbReference type="EnsemblPlants" id="ORUFI05G04320.1"/>
    </source>
</evidence>
<proteinExistence type="predicted"/>
<organism evidence="2 3">
    <name type="scientific">Oryza rufipogon</name>
    <name type="common">Brownbeard rice</name>
    <name type="synonym">Asian wild rice</name>
    <dbReference type="NCBI Taxonomy" id="4529"/>
    <lineage>
        <taxon>Eukaryota</taxon>
        <taxon>Viridiplantae</taxon>
        <taxon>Streptophyta</taxon>
        <taxon>Embryophyta</taxon>
        <taxon>Tracheophyta</taxon>
        <taxon>Spermatophyta</taxon>
        <taxon>Magnoliopsida</taxon>
        <taxon>Liliopsida</taxon>
        <taxon>Poales</taxon>
        <taxon>Poaceae</taxon>
        <taxon>BOP clade</taxon>
        <taxon>Oryzoideae</taxon>
        <taxon>Oryzeae</taxon>
        <taxon>Oryzinae</taxon>
        <taxon>Oryza</taxon>
    </lineage>
</organism>
<dbReference type="HOGENOM" id="CLU_2926766_0_0_1"/>
<sequence>MEAPSPPPTNRSRSAAPARSAAAGAGAAVDADEAAPEKPVVAAARPRRRVGTEGHCPPPFR</sequence>
<evidence type="ECO:0000313" key="3">
    <source>
        <dbReference type="Proteomes" id="UP000008022"/>
    </source>
</evidence>
<reference evidence="3" key="1">
    <citation type="submission" date="2013-06" db="EMBL/GenBank/DDBJ databases">
        <authorList>
            <person name="Zhao Q."/>
        </authorList>
    </citation>
    <scope>NUCLEOTIDE SEQUENCE</scope>
    <source>
        <strain evidence="3">cv. W1943</strain>
    </source>
</reference>
<name>A0A0E0PHV5_ORYRU</name>
<reference evidence="2" key="2">
    <citation type="submission" date="2015-06" db="UniProtKB">
        <authorList>
            <consortium name="EnsemblPlants"/>
        </authorList>
    </citation>
    <scope>IDENTIFICATION</scope>
</reference>
<feature type="compositionally biased region" description="Low complexity" evidence="1">
    <location>
        <begin position="10"/>
        <end position="29"/>
    </location>
</feature>
<keyword evidence="3" id="KW-1185">Reference proteome</keyword>
<dbReference type="Gramene" id="ORUFI05G04320.1">
    <property type="protein sequence ID" value="ORUFI05G04320.1"/>
    <property type="gene ID" value="ORUFI05G04320"/>
</dbReference>
<evidence type="ECO:0000256" key="1">
    <source>
        <dbReference type="SAM" id="MobiDB-lite"/>
    </source>
</evidence>
<protein>
    <submittedName>
        <fullName evidence="2">Uncharacterized protein</fullName>
    </submittedName>
</protein>
<feature type="region of interest" description="Disordered" evidence="1">
    <location>
        <begin position="1"/>
        <end position="61"/>
    </location>
</feature>
<dbReference type="EnsemblPlants" id="ORUFI05G04320.1">
    <property type="protein sequence ID" value="ORUFI05G04320.1"/>
    <property type="gene ID" value="ORUFI05G04320"/>
</dbReference>
<dbReference type="AlphaFoldDB" id="A0A0E0PHV5"/>
<accession>A0A0E0PHV5</accession>
<dbReference type="Proteomes" id="UP000008022">
    <property type="component" value="Unassembled WGS sequence"/>
</dbReference>